<protein>
    <submittedName>
        <fullName evidence="1">Uncharacterized protein</fullName>
    </submittedName>
</protein>
<dbReference type="AlphaFoldDB" id="A0A2T3APR1"/>
<gene>
    <name evidence="1" type="ORF">M430DRAFT_191280</name>
</gene>
<evidence type="ECO:0000313" key="1">
    <source>
        <dbReference type="EMBL" id="PSS06988.1"/>
    </source>
</evidence>
<accession>A0A2T3APR1</accession>
<keyword evidence="2" id="KW-1185">Reference proteome</keyword>
<name>A0A2T3APR1_AMORE</name>
<organism evidence="1 2">
    <name type="scientific">Amorphotheca resinae ATCC 22711</name>
    <dbReference type="NCBI Taxonomy" id="857342"/>
    <lineage>
        <taxon>Eukaryota</taxon>
        <taxon>Fungi</taxon>
        <taxon>Dikarya</taxon>
        <taxon>Ascomycota</taxon>
        <taxon>Pezizomycotina</taxon>
        <taxon>Leotiomycetes</taxon>
        <taxon>Helotiales</taxon>
        <taxon>Amorphothecaceae</taxon>
        <taxon>Amorphotheca</taxon>
    </lineage>
</organism>
<dbReference type="Proteomes" id="UP000241818">
    <property type="component" value="Unassembled WGS sequence"/>
</dbReference>
<dbReference type="RefSeq" id="XP_024716644.1">
    <property type="nucleotide sequence ID" value="XM_024864023.1"/>
</dbReference>
<dbReference type="GeneID" id="36572104"/>
<dbReference type="InParanoid" id="A0A2T3APR1"/>
<sequence>MHRGTLALQRRACTRPDYRVVCRIWSSADAVIMWCPTRETARLALFGQCDMGRRLHWRELVRGQLVLQDTKRQRASLGISGGFVLVEERPDVTANICCNRQNRDDLRLLRYIITQHGTSASPITIMLFRHTDKKKEISDIY</sequence>
<evidence type="ECO:0000313" key="2">
    <source>
        <dbReference type="Proteomes" id="UP000241818"/>
    </source>
</evidence>
<dbReference type="EMBL" id="KZ679019">
    <property type="protein sequence ID" value="PSS06988.1"/>
    <property type="molecule type" value="Genomic_DNA"/>
</dbReference>
<proteinExistence type="predicted"/>
<reference evidence="1 2" key="1">
    <citation type="journal article" date="2018" name="New Phytol.">
        <title>Comparative genomics and transcriptomics depict ericoid mycorrhizal fungi as versatile saprotrophs and plant mutualists.</title>
        <authorList>
            <person name="Martino E."/>
            <person name="Morin E."/>
            <person name="Grelet G.A."/>
            <person name="Kuo A."/>
            <person name="Kohler A."/>
            <person name="Daghino S."/>
            <person name="Barry K.W."/>
            <person name="Cichocki N."/>
            <person name="Clum A."/>
            <person name="Dockter R.B."/>
            <person name="Hainaut M."/>
            <person name="Kuo R.C."/>
            <person name="LaButti K."/>
            <person name="Lindahl B.D."/>
            <person name="Lindquist E.A."/>
            <person name="Lipzen A."/>
            <person name="Khouja H.R."/>
            <person name="Magnuson J."/>
            <person name="Murat C."/>
            <person name="Ohm R.A."/>
            <person name="Singer S.W."/>
            <person name="Spatafora J.W."/>
            <person name="Wang M."/>
            <person name="Veneault-Fourrey C."/>
            <person name="Henrissat B."/>
            <person name="Grigoriev I.V."/>
            <person name="Martin F.M."/>
            <person name="Perotto S."/>
        </authorList>
    </citation>
    <scope>NUCLEOTIDE SEQUENCE [LARGE SCALE GENOMIC DNA]</scope>
    <source>
        <strain evidence="1 2">ATCC 22711</strain>
    </source>
</reference>